<dbReference type="RefSeq" id="WP_169671005.1">
    <property type="nucleotide sequence ID" value="NZ_JABBHF010000003.1"/>
</dbReference>
<evidence type="ECO:0000313" key="2">
    <source>
        <dbReference type="EMBL" id="NMH86937.1"/>
    </source>
</evidence>
<keyword evidence="3" id="KW-1185">Reference proteome</keyword>
<sequence>MQKIFPILFFSSIILISCATDNDDEISEAIVTFNFSHSWDATAVTNSNFNTIQYTNANGEELSITKLRYLISNITFQKSDGETFVLDGYNLVDVTNNTNLSFSPTTTIPKGTYSNVSFTFGFNNDDNYNNNYPDLNAASWSVPAMLGGGYHYMQLEGRFINNITTQTGYVFHAIRAVDNSGATPVFGDTFFEVDLGEVTITNNASFEINMNIAEWFKNPNTWDLNVLNNMLMPNFSAQLMMFQNGQDVFSLNAINQ</sequence>
<organism evidence="2 3">
    <name type="scientific">Flavivirga algicola</name>
    <dbReference type="NCBI Taxonomy" id="2729136"/>
    <lineage>
        <taxon>Bacteria</taxon>
        <taxon>Pseudomonadati</taxon>
        <taxon>Bacteroidota</taxon>
        <taxon>Flavobacteriia</taxon>
        <taxon>Flavobacteriales</taxon>
        <taxon>Flavobacteriaceae</taxon>
        <taxon>Flavivirga</taxon>
    </lineage>
</organism>
<protein>
    <recommendedName>
        <fullName evidence="1">Copper-binding protein MbnP-like domain-containing protein</fullName>
    </recommendedName>
</protein>
<reference evidence="2 3" key="1">
    <citation type="submission" date="2020-04" db="EMBL/GenBank/DDBJ databases">
        <title>A Flavivirga sp. nov.</title>
        <authorList>
            <person name="Sun X."/>
        </authorList>
    </citation>
    <scope>NUCLEOTIDE SEQUENCE [LARGE SCALE GENOMIC DNA]</scope>
    <source>
        <strain evidence="2 3">Y03</strain>
    </source>
</reference>
<feature type="domain" description="Copper-binding protein MbnP-like" evidence="1">
    <location>
        <begin position="31"/>
        <end position="225"/>
    </location>
</feature>
<gene>
    <name evidence="2" type="ORF">HHX25_05430</name>
</gene>
<accession>A0ABX1RTR0</accession>
<name>A0ABX1RTR0_9FLAO</name>
<dbReference type="Proteomes" id="UP000746690">
    <property type="component" value="Unassembled WGS sequence"/>
</dbReference>
<evidence type="ECO:0000259" key="1">
    <source>
        <dbReference type="Pfam" id="PF20243"/>
    </source>
</evidence>
<dbReference type="EMBL" id="JABBHF010000003">
    <property type="protein sequence ID" value="NMH86937.1"/>
    <property type="molecule type" value="Genomic_DNA"/>
</dbReference>
<proteinExistence type="predicted"/>
<dbReference type="PROSITE" id="PS51257">
    <property type="entry name" value="PROKAR_LIPOPROTEIN"/>
    <property type="match status" value="1"/>
</dbReference>
<dbReference type="Pfam" id="PF20243">
    <property type="entry name" value="MbnP"/>
    <property type="match status" value="1"/>
</dbReference>
<dbReference type="InterPro" id="IPR046863">
    <property type="entry name" value="MbnP-like_dom"/>
</dbReference>
<comment type="caution">
    <text evidence="2">The sequence shown here is derived from an EMBL/GenBank/DDBJ whole genome shotgun (WGS) entry which is preliminary data.</text>
</comment>
<evidence type="ECO:0000313" key="3">
    <source>
        <dbReference type="Proteomes" id="UP000746690"/>
    </source>
</evidence>